<dbReference type="Pfam" id="PF13545">
    <property type="entry name" value="HTH_Crp_2"/>
    <property type="match status" value="1"/>
</dbReference>
<dbReference type="CDD" id="cd00092">
    <property type="entry name" value="HTH_CRP"/>
    <property type="match status" value="1"/>
</dbReference>
<dbReference type="SMART" id="SM00419">
    <property type="entry name" value="HTH_CRP"/>
    <property type="match status" value="1"/>
</dbReference>
<protein>
    <submittedName>
        <fullName evidence="6">Fumarate and nitrate reduction regulatory protein</fullName>
    </submittedName>
</protein>
<name>A0A3B0ZY90_9ZZZZ</name>
<dbReference type="InterPro" id="IPR014710">
    <property type="entry name" value="RmlC-like_jellyroll"/>
</dbReference>
<dbReference type="SUPFAM" id="SSF51206">
    <property type="entry name" value="cAMP-binding domain-like"/>
    <property type="match status" value="1"/>
</dbReference>
<feature type="domain" description="HTH crp-type" evidence="5">
    <location>
        <begin position="167"/>
        <end position="240"/>
    </location>
</feature>
<accession>A0A3B0ZY90</accession>
<dbReference type="InterPro" id="IPR036390">
    <property type="entry name" value="WH_DNA-bd_sf"/>
</dbReference>
<dbReference type="FunFam" id="1.10.10.10:FF:000028">
    <property type="entry name" value="Fumarate/nitrate reduction transcriptional regulator Fnr"/>
    <property type="match status" value="1"/>
</dbReference>
<dbReference type="PROSITE" id="PS51063">
    <property type="entry name" value="HTH_CRP_2"/>
    <property type="match status" value="1"/>
</dbReference>
<dbReference type="Gene3D" id="1.10.10.10">
    <property type="entry name" value="Winged helix-like DNA-binding domain superfamily/Winged helix DNA-binding domain"/>
    <property type="match status" value="1"/>
</dbReference>
<evidence type="ECO:0000256" key="1">
    <source>
        <dbReference type="ARBA" id="ARBA00023015"/>
    </source>
</evidence>
<dbReference type="InterPro" id="IPR000595">
    <property type="entry name" value="cNMP-bd_dom"/>
</dbReference>
<gene>
    <name evidence="6" type="ORF">MNBD_GAMMA23-383</name>
</gene>
<evidence type="ECO:0000256" key="2">
    <source>
        <dbReference type="ARBA" id="ARBA00023125"/>
    </source>
</evidence>
<dbReference type="InterPro" id="IPR018335">
    <property type="entry name" value="Tscrpt_reg_HTH_Crp-type_CS"/>
</dbReference>
<keyword evidence="1" id="KW-0805">Transcription regulation</keyword>
<dbReference type="GO" id="GO:0003700">
    <property type="term" value="F:DNA-binding transcription factor activity"/>
    <property type="evidence" value="ECO:0007669"/>
    <property type="project" value="InterPro"/>
</dbReference>
<dbReference type="EMBL" id="UOFT01000025">
    <property type="protein sequence ID" value="VAW92412.1"/>
    <property type="molecule type" value="Genomic_DNA"/>
</dbReference>
<dbReference type="SUPFAM" id="SSF46785">
    <property type="entry name" value="Winged helix' DNA-binding domain"/>
    <property type="match status" value="1"/>
</dbReference>
<proteinExistence type="predicted"/>
<dbReference type="InterPro" id="IPR036388">
    <property type="entry name" value="WH-like_DNA-bd_sf"/>
</dbReference>
<dbReference type="NCBIfam" id="NF008365">
    <property type="entry name" value="PRK11161.1"/>
    <property type="match status" value="1"/>
</dbReference>
<evidence type="ECO:0000313" key="6">
    <source>
        <dbReference type="EMBL" id="VAW92412.1"/>
    </source>
</evidence>
<dbReference type="PANTHER" id="PTHR24567:SF75">
    <property type="entry name" value="FUMARATE AND NITRATE REDUCTION REGULATORY PROTEIN"/>
    <property type="match status" value="1"/>
</dbReference>
<dbReference type="GO" id="GO:0005829">
    <property type="term" value="C:cytosol"/>
    <property type="evidence" value="ECO:0007669"/>
    <property type="project" value="TreeGrafter"/>
</dbReference>
<dbReference type="PROSITE" id="PS50042">
    <property type="entry name" value="CNMP_BINDING_3"/>
    <property type="match status" value="1"/>
</dbReference>
<dbReference type="PANTHER" id="PTHR24567">
    <property type="entry name" value="CRP FAMILY TRANSCRIPTIONAL REGULATORY PROTEIN"/>
    <property type="match status" value="1"/>
</dbReference>
<evidence type="ECO:0000256" key="3">
    <source>
        <dbReference type="ARBA" id="ARBA00023163"/>
    </source>
</evidence>
<organism evidence="6">
    <name type="scientific">hydrothermal vent metagenome</name>
    <dbReference type="NCBI Taxonomy" id="652676"/>
    <lineage>
        <taxon>unclassified sequences</taxon>
        <taxon>metagenomes</taxon>
        <taxon>ecological metagenomes</taxon>
    </lineage>
</organism>
<dbReference type="InterPro" id="IPR012318">
    <property type="entry name" value="HTH_CRP"/>
</dbReference>
<dbReference type="InterPro" id="IPR018490">
    <property type="entry name" value="cNMP-bd_dom_sf"/>
</dbReference>
<dbReference type="InterPro" id="IPR050397">
    <property type="entry name" value="Env_Response_Regulators"/>
</dbReference>
<dbReference type="PROSITE" id="PS00042">
    <property type="entry name" value="HTH_CRP_1"/>
    <property type="match status" value="1"/>
</dbReference>
<dbReference type="Gene3D" id="2.60.120.10">
    <property type="entry name" value="Jelly Rolls"/>
    <property type="match status" value="1"/>
</dbReference>
<keyword evidence="3" id="KW-0804">Transcription</keyword>
<dbReference type="SMART" id="SM00100">
    <property type="entry name" value="cNMP"/>
    <property type="match status" value="1"/>
</dbReference>
<evidence type="ECO:0000259" key="5">
    <source>
        <dbReference type="PROSITE" id="PS51063"/>
    </source>
</evidence>
<evidence type="ECO:0000259" key="4">
    <source>
        <dbReference type="PROSITE" id="PS50042"/>
    </source>
</evidence>
<reference evidence="6" key="1">
    <citation type="submission" date="2018-06" db="EMBL/GenBank/DDBJ databases">
        <authorList>
            <person name="Zhirakovskaya E."/>
        </authorList>
    </citation>
    <scope>NUCLEOTIDE SEQUENCE</scope>
</reference>
<dbReference type="GO" id="GO:0003677">
    <property type="term" value="F:DNA binding"/>
    <property type="evidence" value="ECO:0007669"/>
    <property type="project" value="UniProtKB-KW"/>
</dbReference>
<feature type="domain" description="Cyclic nucleotide-binding" evidence="4">
    <location>
        <begin position="33"/>
        <end position="116"/>
    </location>
</feature>
<sequence length="264" mass="29561">MSVDPPLMPKQSVINLDDLRAKCKSCSLYQLCLPLGLEEGDLDKLESIIKRRRVVEKGSYLYHSGDRLKSLYAVRSGSFKSYTPVADSAEQVVGFHLPGELIGLDAIYGEQHRSYSKALETSSVCEIPFEKLETLSVEVPGLSHHLMNIMSKGIQHEQCHVTQLAKMTAEARLANFLIEMSKRHSDRGHSAAEFNLSMSRNDIANLLGLAVETVSRLFTHFQDLNILKVERKHIQILDMKNLGLQAQACVDQAKVKVEAKKQKT</sequence>
<keyword evidence="2" id="KW-0238">DNA-binding</keyword>
<dbReference type="CDD" id="cd00038">
    <property type="entry name" value="CAP_ED"/>
    <property type="match status" value="1"/>
</dbReference>
<dbReference type="PRINTS" id="PR00034">
    <property type="entry name" value="HTHCRP"/>
</dbReference>
<dbReference type="AlphaFoldDB" id="A0A3B0ZY90"/>
<dbReference type="Pfam" id="PF00027">
    <property type="entry name" value="cNMP_binding"/>
    <property type="match status" value="1"/>
</dbReference>